<accession>A0A2S9YP16</accession>
<name>A0A2S9YP16_9BACT</name>
<evidence type="ECO:0000256" key="1">
    <source>
        <dbReference type="ARBA" id="ARBA00023284"/>
    </source>
</evidence>
<gene>
    <name evidence="3" type="primary">resA_2</name>
    <name evidence="3" type="ORF">ENSA7_34870</name>
</gene>
<dbReference type="InterPro" id="IPR017937">
    <property type="entry name" value="Thioredoxin_CS"/>
</dbReference>
<dbReference type="GO" id="GO:0016209">
    <property type="term" value="F:antioxidant activity"/>
    <property type="evidence" value="ECO:0007669"/>
    <property type="project" value="InterPro"/>
</dbReference>
<dbReference type="GO" id="GO:0016491">
    <property type="term" value="F:oxidoreductase activity"/>
    <property type="evidence" value="ECO:0007669"/>
    <property type="project" value="InterPro"/>
</dbReference>
<evidence type="ECO:0000259" key="2">
    <source>
        <dbReference type="PROSITE" id="PS51352"/>
    </source>
</evidence>
<dbReference type="InterPro" id="IPR000866">
    <property type="entry name" value="AhpC/TSA"/>
</dbReference>
<reference evidence="3 4" key="1">
    <citation type="submission" date="2018-03" db="EMBL/GenBank/DDBJ databases">
        <title>Draft Genome Sequences of the Obligatory Marine Myxobacteria Enhygromyxa salina SWB007.</title>
        <authorList>
            <person name="Poehlein A."/>
            <person name="Moghaddam J.A."/>
            <person name="Harms H."/>
            <person name="Alanjari M."/>
            <person name="Koenig G.M."/>
            <person name="Daniel R."/>
            <person name="Schaeberle T.F."/>
        </authorList>
    </citation>
    <scope>NUCLEOTIDE SEQUENCE [LARGE SCALE GENOMIC DNA]</scope>
    <source>
        <strain evidence="3 4">SWB007</strain>
    </source>
</reference>
<dbReference type="CDD" id="cd02966">
    <property type="entry name" value="TlpA_like_family"/>
    <property type="match status" value="1"/>
</dbReference>
<dbReference type="PROSITE" id="PS00194">
    <property type="entry name" value="THIOREDOXIN_1"/>
    <property type="match status" value="1"/>
</dbReference>
<protein>
    <submittedName>
        <fullName evidence="3">Thiol-disulfide oxidoreductase ResA</fullName>
    </submittedName>
</protein>
<dbReference type="EMBL" id="PVNL01000066">
    <property type="protein sequence ID" value="PRQ06827.1"/>
    <property type="molecule type" value="Genomic_DNA"/>
</dbReference>
<dbReference type="SUPFAM" id="SSF52833">
    <property type="entry name" value="Thioredoxin-like"/>
    <property type="match status" value="1"/>
</dbReference>
<dbReference type="InterPro" id="IPR050553">
    <property type="entry name" value="Thioredoxin_ResA/DsbE_sf"/>
</dbReference>
<sequence length="196" mass="20926">MATSELLSLSLIPGSASGRGRLLPTLLVCGLICGSSILAGCDGGTATTTPSDVYANLGISLDNLDGDETAIVSKTKDDVHVLAFWATWCVPCTGELAKLQGIHDRLKDRGLNVYAISIDGPDTISRVPGFASQENWTFPVLYDPETALLARFNPKGDIPFYAVLDADGNILKSHQGYVKGDEVKLEEFLTEQLPAQ</sequence>
<feature type="domain" description="Thioredoxin" evidence="2">
    <location>
        <begin position="35"/>
        <end position="194"/>
    </location>
</feature>
<dbReference type="PANTHER" id="PTHR42852:SF17">
    <property type="entry name" value="THIOREDOXIN-LIKE PROTEIN HI_1115"/>
    <property type="match status" value="1"/>
</dbReference>
<dbReference type="Gene3D" id="3.40.30.10">
    <property type="entry name" value="Glutaredoxin"/>
    <property type="match status" value="1"/>
</dbReference>
<dbReference type="AlphaFoldDB" id="A0A2S9YP16"/>
<evidence type="ECO:0000313" key="4">
    <source>
        <dbReference type="Proteomes" id="UP000238823"/>
    </source>
</evidence>
<organism evidence="3 4">
    <name type="scientific">Enhygromyxa salina</name>
    <dbReference type="NCBI Taxonomy" id="215803"/>
    <lineage>
        <taxon>Bacteria</taxon>
        <taxon>Pseudomonadati</taxon>
        <taxon>Myxococcota</taxon>
        <taxon>Polyangia</taxon>
        <taxon>Nannocystales</taxon>
        <taxon>Nannocystaceae</taxon>
        <taxon>Enhygromyxa</taxon>
    </lineage>
</organism>
<dbReference type="RefSeq" id="WP_181233846.1">
    <property type="nucleotide sequence ID" value="NZ_PVNL01000066.1"/>
</dbReference>
<dbReference type="Pfam" id="PF00578">
    <property type="entry name" value="AhpC-TSA"/>
    <property type="match status" value="1"/>
</dbReference>
<keyword evidence="1" id="KW-0676">Redox-active center</keyword>
<dbReference type="Proteomes" id="UP000238823">
    <property type="component" value="Unassembled WGS sequence"/>
</dbReference>
<dbReference type="InterPro" id="IPR013766">
    <property type="entry name" value="Thioredoxin_domain"/>
</dbReference>
<dbReference type="PROSITE" id="PS51352">
    <property type="entry name" value="THIOREDOXIN_2"/>
    <property type="match status" value="1"/>
</dbReference>
<proteinExistence type="predicted"/>
<evidence type="ECO:0000313" key="3">
    <source>
        <dbReference type="EMBL" id="PRQ06827.1"/>
    </source>
</evidence>
<dbReference type="InterPro" id="IPR036249">
    <property type="entry name" value="Thioredoxin-like_sf"/>
</dbReference>
<comment type="caution">
    <text evidence="3">The sequence shown here is derived from an EMBL/GenBank/DDBJ whole genome shotgun (WGS) entry which is preliminary data.</text>
</comment>
<dbReference type="PANTHER" id="PTHR42852">
    <property type="entry name" value="THIOL:DISULFIDE INTERCHANGE PROTEIN DSBE"/>
    <property type="match status" value="1"/>
</dbReference>